<name>A0A2K0TDG4_9HYPO</name>
<evidence type="ECO:0000313" key="3">
    <source>
        <dbReference type="EMBL" id="PNP43564.1"/>
    </source>
</evidence>
<dbReference type="Pfam" id="PF20150">
    <property type="entry name" value="2EXR"/>
    <property type="match status" value="1"/>
</dbReference>
<feature type="region of interest" description="Disordered" evidence="1">
    <location>
        <begin position="1"/>
        <end position="26"/>
    </location>
</feature>
<dbReference type="AlphaFoldDB" id="A0A2K0TDG4"/>
<dbReference type="InterPro" id="IPR045518">
    <property type="entry name" value="2EXR"/>
</dbReference>
<gene>
    <name evidence="3" type="ORF">TGAMA5MH_04536</name>
</gene>
<sequence>MPKRSINQPKRVSKKPPPVVDPNPKPMRDWQFSRFRQLPTQTRLQIWRAALLQATVDRTIHVEVHPQFQATAHACFTSTGDFCGQHGSCPRFIEGVPHWSTYCMSDGYFASTDLVSGPEESESSLAMASLSLACRESRTVVIEMYPQVLRVYQGPWHSAAKSRLVRCSPETDMLVIYAVPDMSLNHTYFPSLTSEEYWRHTNESMMKKFPYSDKQFAAFRELVSCFQNVAIFSRLLGGGEMFPVVSQGSEDSQDWEDGRERYTNKVPGIDLFNSGDMTVLLLYFTSLKHLYFWLDPVCYANAWDDPIRVSNARDLKPDEEPDVKHLQNNVYEFIGMYNEYVQIEKDHRPVADETHWVSQPKPLERVGCLCPASWLR</sequence>
<dbReference type="Proteomes" id="UP000236546">
    <property type="component" value="Unassembled WGS sequence"/>
</dbReference>
<dbReference type="OrthoDB" id="5061036at2759"/>
<feature type="domain" description="2EXR" evidence="2">
    <location>
        <begin position="32"/>
        <end position="174"/>
    </location>
</feature>
<accession>A0A2K0TDG4</accession>
<dbReference type="EMBL" id="MTYH01000037">
    <property type="protein sequence ID" value="PNP43564.1"/>
    <property type="molecule type" value="Genomic_DNA"/>
</dbReference>
<evidence type="ECO:0000256" key="1">
    <source>
        <dbReference type="SAM" id="MobiDB-lite"/>
    </source>
</evidence>
<proteinExistence type="predicted"/>
<protein>
    <recommendedName>
        <fullName evidence="2">2EXR domain-containing protein</fullName>
    </recommendedName>
</protein>
<feature type="compositionally biased region" description="Pro residues" evidence="1">
    <location>
        <begin position="15"/>
        <end position="25"/>
    </location>
</feature>
<evidence type="ECO:0000313" key="4">
    <source>
        <dbReference type="Proteomes" id="UP000236546"/>
    </source>
</evidence>
<reference evidence="3 4" key="1">
    <citation type="submission" date="2017-02" db="EMBL/GenBank/DDBJ databases">
        <title>Genomes of Trichoderma spp. with biocontrol activity.</title>
        <authorList>
            <person name="Gardiner D."/>
            <person name="Kazan K."/>
            <person name="Vos C."/>
            <person name="Harvey P."/>
        </authorList>
    </citation>
    <scope>NUCLEOTIDE SEQUENCE [LARGE SCALE GENOMIC DNA]</scope>
    <source>
        <strain evidence="3 4">A5MH</strain>
    </source>
</reference>
<evidence type="ECO:0000259" key="2">
    <source>
        <dbReference type="Pfam" id="PF20150"/>
    </source>
</evidence>
<organism evidence="3 4">
    <name type="scientific">Trichoderma gamsii</name>
    <dbReference type="NCBI Taxonomy" id="398673"/>
    <lineage>
        <taxon>Eukaryota</taxon>
        <taxon>Fungi</taxon>
        <taxon>Dikarya</taxon>
        <taxon>Ascomycota</taxon>
        <taxon>Pezizomycotina</taxon>
        <taxon>Sordariomycetes</taxon>
        <taxon>Hypocreomycetidae</taxon>
        <taxon>Hypocreales</taxon>
        <taxon>Hypocreaceae</taxon>
        <taxon>Trichoderma</taxon>
    </lineage>
</organism>
<comment type="caution">
    <text evidence="3">The sequence shown here is derived from an EMBL/GenBank/DDBJ whole genome shotgun (WGS) entry which is preliminary data.</text>
</comment>